<evidence type="ECO:0000256" key="5">
    <source>
        <dbReference type="SAM" id="MobiDB-lite"/>
    </source>
</evidence>
<dbReference type="InterPro" id="IPR036116">
    <property type="entry name" value="FN3_sf"/>
</dbReference>
<dbReference type="Gene3D" id="3.40.50.1820">
    <property type="entry name" value="alpha/beta hydrolase"/>
    <property type="match status" value="1"/>
</dbReference>
<keyword evidence="2" id="KW-0378">Hydrolase</keyword>
<feature type="compositionally biased region" description="Basic and acidic residues" evidence="5">
    <location>
        <begin position="1"/>
        <end position="16"/>
    </location>
</feature>
<comment type="caution">
    <text evidence="7">The sequence shown here is derived from an EMBL/GenBank/DDBJ whole genome shotgun (WGS) entry which is preliminary data.</text>
</comment>
<dbReference type="SMART" id="SM00060">
    <property type="entry name" value="FN3"/>
    <property type="match status" value="1"/>
</dbReference>
<reference evidence="8" key="1">
    <citation type="journal article" date="2019" name="Int. J. Syst. Evol. Microbiol.">
        <title>The Global Catalogue of Microorganisms (GCM) 10K type strain sequencing project: providing services to taxonomists for standard genome sequencing and annotation.</title>
        <authorList>
            <consortium name="The Broad Institute Genomics Platform"/>
            <consortium name="The Broad Institute Genome Sequencing Center for Infectious Disease"/>
            <person name="Wu L."/>
            <person name="Ma J."/>
        </authorList>
    </citation>
    <scope>NUCLEOTIDE SEQUENCE [LARGE SCALE GENOMIC DNA]</scope>
    <source>
        <strain evidence="8">JCM 13004</strain>
    </source>
</reference>
<keyword evidence="1" id="KW-0732">Signal</keyword>
<dbReference type="Pfam" id="PF10503">
    <property type="entry name" value="Esterase_PHB"/>
    <property type="match status" value="1"/>
</dbReference>
<keyword evidence="8" id="KW-1185">Reference proteome</keyword>
<dbReference type="NCBIfam" id="TIGR01840">
    <property type="entry name" value="esterase_phb"/>
    <property type="match status" value="1"/>
</dbReference>
<dbReference type="Pfam" id="PF00041">
    <property type="entry name" value="fn3"/>
    <property type="match status" value="1"/>
</dbReference>
<dbReference type="SUPFAM" id="SSF49265">
    <property type="entry name" value="Fibronectin type III"/>
    <property type="match status" value="1"/>
</dbReference>
<sequence>MDSSDAGHEGGDRLDALPDALPEAPSEALPGRRPSGRHSPTQERTMSHAHPHPSTAPSAPRRLLALLAGALLLVTGLVAAQPARAASLTQVGSFGANPAGLNMYSYLPDNLPANAPLVVALHGCTQSAGDYYSHSGWPKYADLWGFAVVFPEQPSSTNPLLDCFDWGTPSDDGRGQGEARSIYQMVQYALTHYGVDPHRIYLTGLSAGGGMTADLLADYPDVFAAGSIDSGPPAQCSTSGISNSNCTSGTTSHTPQQWGDLVRGSDPGYGGPWPRVAIWQGSSDATVNPAHMTASRDQWTNVWGIGQSPSSTQTLPGNTSLSVYDDSAGNPAVETYAISGMAHGLAVHPGSGIDQCGSTGAYYLDSICSSYYTARFFGLDRSTLPAPTGLAVTATTDTTATLSWNSLTGAAGYTVYRNGTRTNTTPVTTTGYTDTGLTPGTTYTYTVAALDSTGATGTTSTAVNATTTAKAPCFTDNNYNQTVAGRAHQIGGYVYANGSDQAMGLWNVYTTHTLKETATNTYVIADGQC</sequence>
<keyword evidence="4" id="KW-0119">Carbohydrate metabolism</keyword>
<dbReference type="SUPFAM" id="SSF53474">
    <property type="entry name" value="alpha/beta-Hydrolases"/>
    <property type="match status" value="2"/>
</dbReference>
<feature type="region of interest" description="Disordered" evidence="5">
    <location>
        <begin position="1"/>
        <end position="58"/>
    </location>
</feature>
<evidence type="ECO:0000256" key="2">
    <source>
        <dbReference type="ARBA" id="ARBA00022801"/>
    </source>
</evidence>
<evidence type="ECO:0000256" key="4">
    <source>
        <dbReference type="ARBA" id="ARBA00023326"/>
    </source>
</evidence>
<dbReference type="InterPro" id="IPR013783">
    <property type="entry name" value="Ig-like_fold"/>
</dbReference>
<evidence type="ECO:0000256" key="1">
    <source>
        <dbReference type="ARBA" id="ARBA00022729"/>
    </source>
</evidence>
<dbReference type="InterPro" id="IPR050955">
    <property type="entry name" value="Plant_Biomass_Hydrol_Est"/>
</dbReference>
<dbReference type="PANTHER" id="PTHR43037">
    <property type="entry name" value="UNNAMED PRODUCT-RELATED"/>
    <property type="match status" value="1"/>
</dbReference>
<name>A0ABP4GUY4_9ACTN</name>
<evidence type="ECO:0000259" key="6">
    <source>
        <dbReference type="PROSITE" id="PS50853"/>
    </source>
</evidence>
<proteinExistence type="predicted"/>
<dbReference type="PROSITE" id="PS50853">
    <property type="entry name" value="FN3"/>
    <property type="match status" value="1"/>
</dbReference>
<feature type="domain" description="Fibronectin type-III" evidence="6">
    <location>
        <begin position="386"/>
        <end position="471"/>
    </location>
</feature>
<dbReference type="InterPro" id="IPR003961">
    <property type="entry name" value="FN3_dom"/>
</dbReference>
<protein>
    <recommendedName>
        <fullName evidence="6">Fibronectin type-III domain-containing protein</fullName>
    </recommendedName>
</protein>
<dbReference type="InterPro" id="IPR010126">
    <property type="entry name" value="Esterase_phb"/>
</dbReference>
<keyword evidence="3" id="KW-0326">Glycosidase</keyword>
<accession>A0ABP4GUY4</accession>
<dbReference type="Proteomes" id="UP001500037">
    <property type="component" value="Unassembled WGS sequence"/>
</dbReference>
<keyword evidence="4" id="KW-0624">Polysaccharide degradation</keyword>
<evidence type="ECO:0000256" key="3">
    <source>
        <dbReference type="ARBA" id="ARBA00023295"/>
    </source>
</evidence>
<organism evidence="7 8">
    <name type="scientific">Kitasatospora nipponensis</name>
    <dbReference type="NCBI Taxonomy" id="258049"/>
    <lineage>
        <taxon>Bacteria</taxon>
        <taxon>Bacillati</taxon>
        <taxon>Actinomycetota</taxon>
        <taxon>Actinomycetes</taxon>
        <taxon>Kitasatosporales</taxon>
        <taxon>Streptomycetaceae</taxon>
        <taxon>Kitasatospora</taxon>
    </lineage>
</organism>
<dbReference type="PANTHER" id="PTHR43037:SF5">
    <property type="entry name" value="FERULOYL ESTERASE"/>
    <property type="match status" value="1"/>
</dbReference>
<evidence type="ECO:0000313" key="7">
    <source>
        <dbReference type="EMBL" id="GAA1236516.1"/>
    </source>
</evidence>
<dbReference type="EMBL" id="BAAALF010000040">
    <property type="protein sequence ID" value="GAA1236516.1"/>
    <property type="molecule type" value="Genomic_DNA"/>
</dbReference>
<evidence type="ECO:0000313" key="8">
    <source>
        <dbReference type="Proteomes" id="UP001500037"/>
    </source>
</evidence>
<gene>
    <name evidence="7" type="ORF">GCM10009665_28320</name>
</gene>
<dbReference type="Gene3D" id="2.60.40.10">
    <property type="entry name" value="Immunoglobulins"/>
    <property type="match status" value="1"/>
</dbReference>
<dbReference type="InterPro" id="IPR029058">
    <property type="entry name" value="AB_hydrolase_fold"/>
</dbReference>